<dbReference type="EMBL" id="FNGL01000022">
    <property type="protein sequence ID" value="SDL35272.1"/>
    <property type="molecule type" value="Genomic_DNA"/>
</dbReference>
<evidence type="ECO:0000313" key="1">
    <source>
        <dbReference type="EMBL" id="SDL35272.1"/>
    </source>
</evidence>
<dbReference type="Proteomes" id="UP000198811">
    <property type="component" value="Unassembled WGS sequence"/>
</dbReference>
<evidence type="ECO:0000313" key="2">
    <source>
        <dbReference type="Proteomes" id="UP000198811"/>
    </source>
</evidence>
<comment type="caution">
    <text evidence="1">The sequence shown here is derived from an EMBL/GenBank/DDBJ whole genome shotgun (WGS) entry which is preliminary data.</text>
</comment>
<sequence length="50" mass="6016">MNTESYEEGEIYNVLLEIRKEYGHDHENSEYDEDYKELIDYLISRGDKGI</sequence>
<organism evidence="1 2">
    <name type="scientific">Clostridium cochlearium</name>
    <dbReference type="NCBI Taxonomy" id="1494"/>
    <lineage>
        <taxon>Bacteria</taxon>
        <taxon>Bacillati</taxon>
        <taxon>Bacillota</taxon>
        <taxon>Clostridia</taxon>
        <taxon>Eubacteriales</taxon>
        <taxon>Clostridiaceae</taxon>
        <taxon>Clostridium</taxon>
    </lineage>
</organism>
<keyword evidence="2" id="KW-1185">Reference proteome</keyword>
<name>A0ABY0QN96_CLOCO</name>
<reference evidence="1 2" key="1">
    <citation type="submission" date="2016-10" db="EMBL/GenBank/DDBJ databases">
        <authorList>
            <person name="Varghese N."/>
            <person name="Submissions S."/>
        </authorList>
    </citation>
    <scope>NUCLEOTIDE SEQUENCE [LARGE SCALE GENOMIC DNA]</scope>
    <source>
        <strain evidence="1 2">NLAE-zl-C224</strain>
    </source>
</reference>
<proteinExistence type="predicted"/>
<accession>A0ABY0QN96</accession>
<gene>
    <name evidence="1" type="ORF">SAMN05216497_1227</name>
</gene>
<dbReference type="RefSeq" id="WP_176760178.1">
    <property type="nucleotide sequence ID" value="NZ_FNGL01000022.1"/>
</dbReference>
<protein>
    <submittedName>
        <fullName evidence="1">Uncharacterized protein</fullName>
    </submittedName>
</protein>